<comment type="caution">
    <text evidence="8">The sequence shown here is derived from an EMBL/GenBank/DDBJ whole genome shotgun (WGS) entry which is preliminary data.</text>
</comment>
<feature type="transmembrane region" description="Helical" evidence="7">
    <location>
        <begin position="123"/>
        <end position="142"/>
    </location>
</feature>
<comment type="similarity">
    <text evidence="2">Belongs to the DoxX family.</text>
</comment>
<dbReference type="InterPro" id="IPR051907">
    <property type="entry name" value="DoxX-like_oxidoreductase"/>
</dbReference>
<dbReference type="PANTHER" id="PTHR33452">
    <property type="entry name" value="OXIDOREDUCTASE CATD-RELATED"/>
    <property type="match status" value="1"/>
</dbReference>
<evidence type="ECO:0000313" key="9">
    <source>
        <dbReference type="Proteomes" id="UP001597425"/>
    </source>
</evidence>
<keyword evidence="5 7" id="KW-1133">Transmembrane helix</keyword>
<feature type="transmembrane region" description="Helical" evidence="7">
    <location>
        <begin position="20"/>
        <end position="37"/>
    </location>
</feature>
<reference evidence="9" key="1">
    <citation type="journal article" date="2019" name="Int. J. Syst. Evol. Microbiol.">
        <title>The Global Catalogue of Microorganisms (GCM) 10K type strain sequencing project: providing services to taxonomists for standard genome sequencing and annotation.</title>
        <authorList>
            <consortium name="The Broad Institute Genomics Platform"/>
            <consortium name="The Broad Institute Genome Sequencing Center for Infectious Disease"/>
            <person name="Wu L."/>
            <person name="Ma J."/>
        </authorList>
    </citation>
    <scope>NUCLEOTIDE SEQUENCE [LARGE SCALE GENOMIC DNA]</scope>
    <source>
        <strain evidence="9">KCTC 12848</strain>
    </source>
</reference>
<evidence type="ECO:0000256" key="6">
    <source>
        <dbReference type="ARBA" id="ARBA00023136"/>
    </source>
</evidence>
<comment type="subcellular location">
    <subcellularLocation>
        <location evidence="1">Cell membrane</location>
        <topology evidence="1">Multi-pass membrane protein</topology>
    </subcellularLocation>
</comment>
<feature type="transmembrane region" description="Helical" evidence="7">
    <location>
        <begin position="87"/>
        <end position="111"/>
    </location>
</feature>
<name>A0ABW5EGC6_9GAMM</name>
<dbReference type="Pfam" id="PF07681">
    <property type="entry name" value="DoxX"/>
    <property type="match status" value="1"/>
</dbReference>
<evidence type="ECO:0000256" key="5">
    <source>
        <dbReference type="ARBA" id="ARBA00022989"/>
    </source>
</evidence>
<gene>
    <name evidence="8" type="ORF">ACFSKX_17320</name>
</gene>
<proteinExistence type="inferred from homology"/>
<organism evidence="8 9">
    <name type="scientific">Microbulbifer halophilus</name>
    <dbReference type="NCBI Taxonomy" id="453963"/>
    <lineage>
        <taxon>Bacteria</taxon>
        <taxon>Pseudomonadati</taxon>
        <taxon>Pseudomonadota</taxon>
        <taxon>Gammaproteobacteria</taxon>
        <taxon>Cellvibrionales</taxon>
        <taxon>Microbulbiferaceae</taxon>
        <taxon>Microbulbifer</taxon>
    </lineage>
</organism>
<keyword evidence="3" id="KW-1003">Cell membrane</keyword>
<evidence type="ECO:0000256" key="7">
    <source>
        <dbReference type="SAM" id="Phobius"/>
    </source>
</evidence>
<dbReference type="InterPro" id="IPR032808">
    <property type="entry name" value="DoxX"/>
</dbReference>
<dbReference type="Proteomes" id="UP001597425">
    <property type="component" value="Unassembled WGS sequence"/>
</dbReference>
<dbReference type="EMBL" id="JBHUJD010000031">
    <property type="protein sequence ID" value="MFD2312184.1"/>
    <property type="molecule type" value="Genomic_DNA"/>
</dbReference>
<dbReference type="PANTHER" id="PTHR33452:SF1">
    <property type="entry name" value="INNER MEMBRANE PROTEIN YPHA-RELATED"/>
    <property type="match status" value="1"/>
</dbReference>
<evidence type="ECO:0000313" key="8">
    <source>
        <dbReference type="EMBL" id="MFD2312184.1"/>
    </source>
</evidence>
<evidence type="ECO:0000256" key="1">
    <source>
        <dbReference type="ARBA" id="ARBA00004651"/>
    </source>
</evidence>
<evidence type="ECO:0000256" key="4">
    <source>
        <dbReference type="ARBA" id="ARBA00022692"/>
    </source>
</evidence>
<sequence>MHKLLSLYGRLTTILASHLPKGLVLLVTRVALAGIFWRSGRTKIEEGTALSVSDNAIFLFEYEYTGLPLPPDIAAPMATYAEHVFPVLLVVGLFTRFSALILLSMTMVIQVFVYPEAWWNTHIAWAALAGVLITNGGGMLSLDYQFAAARATDSGPQEDLG</sequence>
<evidence type="ECO:0000256" key="3">
    <source>
        <dbReference type="ARBA" id="ARBA00022475"/>
    </source>
</evidence>
<accession>A0ABW5EGC6</accession>
<keyword evidence="9" id="KW-1185">Reference proteome</keyword>
<dbReference type="RefSeq" id="WP_265723347.1">
    <property type="nucleotide sequence ID" value="NZ_JAPIVK010000047.1"/>
</dbReference>
<evidence type="ECO:0000256" key="2">
    <source>
        <dbReference type="ARBA" id="ARBA00006679"/>
    </source>
</evidence>
<protein>
    <submittedName>
        <fullName evidence="8">DoxX family protein</fullName>
    </submittedName>
</protein>
<keyword evidence="6 7" id="KW-0472">Membrane</keyword>
<keyword evidence="4 7" id="KW-0812">Transmembrane</keyword>